<keyword evidence="2" id="KW-1185">Reference proteome</keyword>
<comment type="caution">
    <text evidence="1">The sequence shown here is derived from an EMBL/GenBank/DDBJ whole genome shotgun (WGS) entry which is preliminary data.</text>
</comment>
<accession>A0ACB1ASF0</accession>
<evidence type="ECO:0000313" key="1">
    <source>
        <dbReference type="EMBL" id="CAK5103522.1"/>
    </source>
</evidence>
<proteinExistence type="predicted"/>
<dbReference type="EMBL" id="CAVMJV010000114">
    <property type="protein sequence ID" value="CAK5103522.1"/>
    <property type="molecule type" value="Genomic_DNA"/>
</dbReference>
<organism evidence="1 2">
    <name type="scientific">Meloidogyne enterolobii</name>
    <name type="common">Root-knot nematode worm</name>
    <name type="synonym">Meloidogyne mayaguensis</name>
    <dbReference type="NCBI Taxonomy" id="390850"/>
    <lineage>
        <taxon>Eukaryota</taxon>
        <taxon>Metazoa</taxon>
        <taxon>Ecdysozoa</taxon>
        <taxon>Nematoda</taxon>
        <taxon>Chromadorea</taxon>
        <taxon>Rhabditida</taxon>
        <taxon>Tylenchina</taxon>
        <taxon>Tylenchomorpha</taxon>
        <taxon>Tylenchoidea</taxon>
        <taxon>Meloidogynidae</taxon>
        <taxon>Meloidogyninae</taxon>
        <taxon>Meloidogyne</taxon>
    </lineage>
</organism>
<protein>
    <submittedName>
        <fullName evidence="1">Uncharacterized protein</fullName>
    </submittedName>
</protein>
<reference evidence="1" key="1">
    <citation type="submission" date="2023-11" db="EMBL/GenBank/DDBJ databases">
        <authorList>
            <person name="Poullet M."/>
        </authorList>
    </citation>
    <scope>NUCLEOTIDE SEQUENCE</scope>
    <source>
        <strain evidence="1">E1834</strain>
    </source>
</reference>
<evidence type="ECO:0000313" key="2">
    <source>
        <dbReference type="Proteomes" id="UP001497535"/>
    </source>
</evidence>
<name>A0ACB1ASF0_MELEN</name>
<sequence length="53" mass="6191">MILLMVQNVRNSTLNLTCRTTLFCLLAIHQPLPPPPPQRLQHNRQRPPLQRQP</sequence>
<gene>
    <name evidence="1" type="ORF">MENTE1834_LOCUS42775</name>
</gene>
<dbReference type="Proteomes" id="UP001497535">
    <property type="component" value="Unassembled WGS sequence"/>
</dbReference>